<protein>
    <submittedName>
        <fullName evidence="2">Winged helix-turn-helix transcriptional regulator</fullName>
    </submittedName>
</protein>
<dbReference type="CDD" id="cd00090">
    <property type="entry name" value="HTH_ARSR"/>
    <property type="match status" value="1"/>
</dbReference>
<gene>
    <name evidence="2" type="ORF">IPF40_10315</name>
</gene>
<dbReference type="EMBL" id="JADIXZ010000004">
    <property type="protein sequence ID" value="MBK6301410.1"/>
    <property type="molecule type" value="Genomic_DNA"/>
</dbReference>
<feature type="domain" description="HTH marR-type" evidence="1">
    <location>
        <begin position="14"/>
        <end position="65"/>
    </location>
</feature>
<reference evidence="2 3" key="1">
    <citation type="submission" date="2020-10" db="EMBL/GenBank/DDBJ databases">
        <title>Connecting structure to function with the recovery of over 1000 high-quality activated sludge metagenome-assembled genomes encoding full-length rRNA genes using long-read sequencing.</title>
        <authorList>
            <person name="Singleton C.M."/>
            <person name="Petriglieri F."/>
            <person name="Kristensen J.M."/>
            <person name="Kirkegaard R.H."/>
            <person name="Michaelsen T.Y."/>
            <person name="Andersen M.H."/>
            <person name="Karst S.M."/>
            <person name="Dueholm M.S."/>
            <person name="Nielsen P.H."/>
            <person name="Albertsen M."/>
        </authorList>
    </citation>
    <scope>NUCLEOTIDE SEQUENCE [LARGE SCALE GENOMIC DNA]</scope>
    <source>
        <strain evidence="2">AalE_18-Q3-R2-46_BAT3C.188</strain>
    </source>
</reference>
<organism evidence="2 3">
    <name type="scientific">Candidatus Phosphoribacter hodrii</name>
    <dbReference type="NCBI Taxonomy" id="2953743"/>
    <lineage>
        <taxon>Bacteria</taxon>
        <taxon>Bacillati</taxon>
        <taxon>Actinomycetota</taxon>
        <taxon>Actinomycetes</taxon>
        <taxon>Micrococcales</taxon>
        <taxon>Dermatophilaceae</taxon>
        <taxon>Candidatus Phosphoribacter</taxon>
    </lineage>
</organism>
<dbReference type="GO" id="GO:0003700">
    <property type="term" value="F:DNA-binding transcription factor activity"/>
    <property type="evidence" value="ECO:0007669"/>
    <property type="project" value="InterPro"/>
</dbReference>
<dbReference type="Pfam" id="PF12802">
    <property type="entry name" value="MarR_2"/>
    <property type="match status" value="1"/>
</dbReference>
<accession>A0A934X6V2</accession>
<dbReference type="InterPro" id="IPR036388">
    <property type="entry name" value="WH-like_DNA-bd_sf"/>
</dbReference>
<dbReference type="SUPFAM" id="SSF46785">
    <property type="entry name" value="Winged helix' DNA-binding domain"/>
    <property type="match status" value="1"/>
</dbReference>
<comment type="caution">
    <text evidence="2">The sequence shown here is derived from an EMBL/GenBank/DDBJ whole genome shotgun (WGS) entry which is preliminary data.</text>
</comment>
<dbReference type="Gene3D" id="1.10.10.10">
    <property type="entry name" value="Winged helix-like DNA-binding domain superfamily/Winged helix DNA-binding domain"/>
    <property type="match status" value="1"/>
</dbReference>
<sequence length="203" mass="21711">MRSDAPSLMPVFRSRHQADLLTLLSLHPDQDYTVTDLAARLGIPLTTAHREAQRLEESGLLTGRAVGRSRLLRANTSHRAFEPLARLLLVTFGPHVVVAEEFAALPGVEQVVIFGSWAARYAGVPGVAPADIDVLVVGNPPRAEVYAAAERAEARLGMPVNPTIRASSRWASGDDPLVATIQGGPHLDVTAEMPPVDKPAHAT</sequence>
<evidence type="ECO:0000313" key="3">
    <source>
        <dbReference type="Proteomes" id="UP000718281"/>
    </source>
</evidence>
<evidence type="ECO:0000259" key="1">
    <source>
        <dbReference type="Pfam" id="PF12802"/>
    </source>
</evidence>
<dbReference type="Proteomes" id="UP000718281">
    <property type="component" value="Unassembled WGS sequence"/>
</dbReference>
<dbReference type="InterPro" id="IPR000835">
    <property type="entry name" value="HTH_MarR-typ"/>
</dbReference>
<dbReference type="InterPro" id="IPR011991">
    <property type="entry name" value="ArsR-like_HTH"/>
</dbReference>
<dbReference type="InterPro" id="IPR036390">
    <property type="entry name" value="WH_DNA-bd_sf"/>
</dbReference>
<evidence type="ECO:0000313" key="2">
    <source>
        <dbReference type="EMBL" id="MBK6301410.1"/>
    </source>
</evidence>
<dbReference type="AlphaFoldDB" id="A0A934X6V2"/>
<proteinExistence type="predicted"/>
<name>A0A934X6V2_9MICO</name>